<dbReference type="GO" id="GO:0008270">
    <property type="term" value="F:zinc ion binding"/>
    <property type="evidence" value="ECO:0007669"/>
    <property type="project" value="UniProtKB-KW"/>
</dbReference>
<keyword evidence="7" id="KW-0862">Zinc</keyword>
<name>A0AAD8P764_TARER</name>
<keyword evidence="6" id="KW-0833">Ubl conjugation pathway</keyword>
<reference evidence="11" key="1">
    <citation type="journal article" date="2023" name="bioRxiv">
        <title>Improved chromosome-level genome assembly for marigold (Tagetes erecta).</title>
        <authorList>
            <person name="Jiang F."/>
            <person name="Yuan L."/>
            <person name="Wang S."/>
            <person name="Wang H."/>
            <person name="Xu D."/>
            <person name="Wang A."/>
            <person name="Fan W."/>
        </authorList>
    </citation>
    <scope>NUCLEOTIDE SEQUENCE</scope>
    <source>
        <strain evidence="11">WSJ</strain>
        <tissue evidence="11">Leaf</tissue>
    </source>
</reference>
<sequence length="381" mass="42634">MVLSINFVVYNIFYTYSFSFNPQFLFVYSFTHIQLQLIDNRHEFNMDVYSGKRSVGWNAAPKKKSSLAARNVSSSRDEVVQFCNRIGCSGRLNHTNRAQKVANVKRNELNTLRSSRAKLKSKSQDAQTESNRGVLNSKPVGTKVEVGSSSNTKVRKVYGKKPGLANQDGQSGLFDRGRRSNIVKKRPTEGETSSSATGRSGSGSSVRTRRPVNAHGNNPTPIQSTRVITDNVDSIANLLLALERIDHDEGLAFEQILGSSFLGGYNFYDQYRSMRLDIDNMSYEELLALEDKMGIVSTALSEEELSKCITISVYKPMHIEECRMKGNWCLDDTKCSICQEEFISGDEIGCMGCDHGYHAACINQWLRLKNWCPVCKASARP</sequence>
<dbReference type="GO" id="GO:0061630">
    <property type="term" value="F:ubiquitin protein ligase activity"/>
    <property type="evidence" value="ECO:0007669"/>
    <property type="project" value="UniProtKB-EC"/>
</dbReference>
<feature type="region of interest" description="Disordered" evidence="9">
    <location>
        <begin position="113"/>
        <end position="224"/>
    </location>
</feature>
<dbReference type="Pfam" id="PF13639">
    <property type="entry name" value="zf-RING_2"/>
    <property type="match status" value="1"/>
</dbReference>
<accession>A0AAD8P764</accession>
<proteinExistence type="predicted"/>
<evidence type="ECO:0000259" key="10">
    <source>
        <dbReference type="PROSITE" id="PS50089"/>
    </source>
</evidence>
<dbReference type="InterPro" id="IPR045191">
    <property type="entry name" value="MBR1/2-like"/>
</dbReference>
<keyword evidence="3" id="KW-0808">Transferase</keyword>
<evidence type="ECO:0000256" key="4">
    <source>
        <dbReference type="ARBA" id="ARBA00022723"/>
    </source>
</evidence>
<evidence type="ECO:0000256" key="1">
    <source>
        <dbReference type="ARBA" id="ARBA00000900"/>
    </source>
</evidence>
<evidence type="ECO:0000313" key="12">
    <source>
        <dbReference type="Proteomes" id="UP001229421"/>
    </source>
</evidence>
<feature type="compositionally biased region" description="Polar residues" evidence="9">
    <location>
        <begin position="124"/>
        <end position="134"/>
    </location>
</feature>
<dbReference type="SUPFAM" id="SSF57850">
    <property type="entry name" value="RING/U-box"/>
    <property type="match status" value="1"/>
</dbReference>
<evidence type="ECO:0000256" key="6">
    <source>
        <dbReference type="ARBA" id="ARBA00022786"/>
    </source>
</evidence>
<dbReference type="Gene3D" id="3.30.40.10">
    <property type="entry name" value="Zinc/RING finger domain, C3HC4 (zinc finger)"/>
    <property type="match status" value="1"/>
</dbReference>
<evidence type="ECO:0000256" key="2">
    <source>
        <dbReference type="ARBA" id="ARBA00012483"/>
    </source>
</evidence>
<keyword evidence="4" id="KW-0479">Metal-binding</keyword>
<organism evidence="11 12">
    <name type="scientific">Tagetes erecta</name>
    <name type="common">African marigold</name>
    <dbReference type="NCBI Taxonomy" id="13708"/>
    <lineage>
        <taxon>Eukaryota</taxon>
        <taxon>Viridiplantae</taxon>
        <taxon>Streptophyta</taxon>
        <taxon>Embryophyta</taxon>
        <taxon>Tracheophyta</taxon>
        <taxon>Spermatophyta</taxon>
        <taxon>Magnoliopsida</taxon>
        <taxon>eudicotyledons</taxon>
        <taxon>Gunneridae</taxon>
        <taxon>Pentapetalae</taxon>
        <taxon>asterids</taxon>
        <taxon>campanulids</taxon>
        <taxon>Asterales</taxon>
        <taxon>Asteraceae</taxon>
        <taxon>Asteroideae</taxon>
        <taxon>Heliantheae alliance</taxon>
        <taxon>Tageteae</taxon>
        <taxon>Tagetes</taxon>
    </lineage>
</organism>
<evidence type="ECO:0000313" key="11">
    <source>
        <dbReference type="EMBL" id="KAK1436023.1"/>
    </source>
</evidence>
<comment type="caution">
    <text evidence="11">The sequence shown here is derived from an EMBL/GenBank/DDBJ whole genome shotgun (WGS) entry which is preliminary data.</text>
</comment>
<dbReference type="EMBL" id="JAUHHV010000001">
    <property type="protein sequence ID" value="KAK1436023.1"/>
    <property type="molecule type" value="Genomic_DNA"/>
</dbReference>
<comment type="catalytic activity">
    <reaction evidence="1">
        <text>S-ubiquitinyl-[E2 ubiquitin-conjugating enzyme]-L-cysteine + [acceptor protein]-L-lysine = [E2 ubiquitin-conjugating enzyme]-L-cysteine + N(6)-ubiquitinyl-[acceptor protein]-L-lysine.</text>
        <dbReference type="EC" id="2.3.2.27"/>
    </reaction>
</comment>
<dbReference type="SMART" id="SM00184">
    <property type="entry name" value="RING"/>
    <property type="match status" value="1"/>
</dbReference>
<dbReference type="PROSITE" id="PS50089">
    <property type="entry name" value="ZF_RING_2"/>
    <property type="match status" value="1"/>
</dbReference>
<feature type="domain" description="RING-type" evidence="10">
    <location>
        <begin position="335"/>
        <end position="376"/>
    </location>
</feature>
<gene>
    <name evidence="11" type="ORF">QVD17_01798</name>
</gene>
<keyword evidence="12" id="KW-1185">Reference proteome</keyword>
<evidence type="ECO:0000256" key="5">
    <source>
        <dbReference type="ARBA" id="ARBA00022771"/>
    </source>
</evidence>
<feature type="compositionally biased region" description="Polar residues" evidence="9">
    <location>
        <begin position="215"/>
        <end position="224"/>
    </location>
</feature>
<dbReference type="InterPro" id="IPR013083">
    <property type="entry name" value="Znf_RING/FYVE/PHD"/>
</dbReference>
<keyword evidence="5 8" id="KW-0863">Zinc-finger</keyword>
<protein>
    <recommendedName>
        <fullName evidence="2">RING-type E3 ubiquitin transferase</fullName>
        <ecNumber evidence="2">2.3.2.27</ecNumber>
    </recommendedName>
</protein>
<dbReference type="InterPro" id="IPR001841">
    <property type="entry name" value="Znf_RING"/>
</dbReference>
<evidence type="ECO:0000256" key="9">
    <source>
        <dbReference type="SAM" id="MobiDB-lite"/>
    </source>
</evidence>
<dbReference type="PANTHER" id="PTHR22937:SF204">
    <property type="entry name" value="RING-TYPE E3 UBIQUITIN TRANSFERASE"/>
    <property type="match status" value="1"/>
</dbReference>
<evidence type="ECO:0000256" key="7">
    <source>
        <dbReference type="ARBA" id="ARBA00022833"/>
    </source>
</evidence>
<dbReference type="PANTHER" id="PTHR22937">
    <property type="entry name" value="E3 UBIQUITIN-PROTEIN LIGASE RNF165"/>
    <property type="match status" value="1"/>
</dbReference>
<dbReference type="Proteomes" id="UP001229421">
    <property type="component" value="Unassembled WGS sequence"/>
</dbReference>
<feature type="compositionally biased region" description="Low complexity" evidence="9">
    <location>
        <begin position="190"/>
        <end position="206"/>
    </location>
</feature>
<evidence type="ECO:0000256" key="3">
    <source>
        <dbReference type="ARBA" id="ARBA00022679"/>
    </source>
</evidence>
<dbReference type="AlphaFoldDB" id="A0AAD8P764"/>
<dbReference type="EC" id="2.3.2.27" evidence="2"/>
<evidence type="ECO:0000256" key="8">
    <source>
        <dbReference type="PROSITE-ProRule" id="PRU00175"/>
    </source>
</evidence>